<organism evidence="1">
    <name type="scientific">marine sediment metagenome</name>
    <dbReference type="NCBI Taxonomy" id="412755"/>
    <lineage>
        <taxon>unclassified sequences</taxon>
        <taxon>metagenomes</taxon>
        <taxon>ecological metagenomes</taxon>
    </lineage>
</organism>
<gene>
    <name evidence="1" type="ORF">LCGC14_1695110</name>
</gene>
<evidence type="ECO:0000313" key="1">
    <source>
        <dbReference type="EMBL" id="KKM15536.1"/>
    </source>
</evidence>
<reference evidence="1" key="1">
    <citation type="journal article" date="2015" name="Nature">
        <title>Complex archaea that bridge the gap between prokaryotes and eukaryotes.</title>
        <authorList>
            <person name="Spang A."/>
            <person name="Saw J.H."/>
            <person name="Jorgensen S.L."/>
            <person name="Zaremba-Niedzwiedzka K."/>
            <person name="Martijn J."/>
            <person name="Lind A.E."/>
            <person name="van Eijk R."/>
            <person name="Schleper C."/>
            <person name="Guy L."/>
            <person name="Ettema T.J."/>
        </authorList>
    </citation>
    <scope>NUCLEOTIDE SEQUENCE</scope>
</reference>
<comment type="caution">
    <text evidence="1">The sequence shown here is derived from an EMBL/GenBank/DDBJ whole genome shotgun (WGS) entry which is preliminary data.</text>
</comment>
<protein>
    <submittedName>
        <fullName evidence="1">Uncharacterized protein</fullName>
    </submittedName>
</protein>
<accession>A0A0F9HJK5</accession>
<dbReference type="AlphaFoldDB" id="A0A0F9HJK5"/>
<name>A0A0F9HJK5_9ZZZZ</name>
<dbReference type="EMBL" id="LAZR01014883">
    <property type="protein sequence ID" value="KKM15536.1"/>
    <property type="molecule type" value="Genomic_DNA"/>
</dbReference>
<proteinExistence type="predicted"/>
<sequence>MSRAFPDYRIQNFWEHLRWFLDESLSLTTGGIVTTVDISALKIFSPAAQHFKIETTDDDKNVRIQSRDYASTSGEFSAIQCKPNITTQGTVTIYGMEISPRFARGAGGNTLVGIRSTPILKGASGTVDGTLTGDIRVFQAEVTDENVAGRTITGVVSMLWCWHQLASHTFTGGIYVMDLRTAGGGKGWDGFVNVQASGDAGFSVSSDGMFRDPESHTEAGYVTITIAGTDYEIPFYASS</sequence>